<accession>A0ABS8V9W5</accession>
<organism evidence="2 3">
    <name type="scientific">Datura stramonium</name>
    <name type="common">Jimsonweed</name>
    <name type="synonym">Common thornapple</name>
    <dbReference type="NCBI Taxonomy" id="4076"/>
    <lineage>
        <taxon>Eukaryota</taxon>
        <taxon>Viridiplantae</taxon>
        <taxon>Streptophyta</taxon>
        <taxon>Embryophyta</taxon>
        <taxon>Tracheophyta</taxon>
        <taxon>Spermatophyta</taxon>
        <taxon>Magnoliopsida</taxon>
        <taxon>eudicotyledons</taxon>
        <taxon>Gunneridae</taxon>
        <taxon>Pentapetalae</taxon>
        <taxon>asterids</taxon>
        <taxon>lamiids</taxon>
        <taxon>Solanales</taxon>
        <taxon>Solanaceae</taxon>
        <taxon>Solanoideae</taxon>
        <taxon>Datureae</taxon>
        <taxon>Datura</taxon>
    </lineage>
</organism>
<dbReference type="Proteomes" id="UP000823775">
    <property type="component" value="Unassembled WGS sequence"/>
</dbReference>
<gene>
    <name evidence="2" type="ORF">HAX54_030333</name>
</gene>
<feature type="non-terminal residue" evidence="2">
    <location>
        <position position="1"/>
    </location>
</feature>
<evidence type="ECO:0000256" key="1">
    <source>
        <dbReference type="SAM" id="MobiDB-lite"/>
    </source>
</evidence>
<protein>
    <submittedName>
        <fullName evidence="2">Uncharacterized protein</fullName>
    </submittedName>
</protein>
<name>A0ABS8V9W5_DATST</name>
<sequence>KILHSWEEEEAYRTKAFSFRPLFPEVRSLLSLPPPSLHLIQGGRSTRHPVDLNLATGTTLLPLPGIVVKGFSEKSGRRHSKGRPLSHRHSGGKIDDYTALYQVMSDSKAKPPSIGEGMKARRRPTLQ</sequence>
<proteinExistence type="predicted"/>
<keyword evidence="3" id="KW-1185">Reference proteome</keyword>
<reference evidence="2 3" key="1">
    <citation type="journal article" date="2021" name="BMC Genomics">
        <title>Datura genome reveals duplications of psychoactive alkaloid biosynthetic genes and high mutation rate following tissue culture.</title>
        <authorList>
            <person name="Rajewski A."/>
            <person name="Carter-House D."/>
            <person name="Stajich J."/>
            <person name="Litt A."/>
        </authorList>
    </citation>
    <scope>NUCLEOTIDE SEQUENCE [LARGE SCALE GENOMIC DNA]</scope>
    <source>
        <strain evidence="2">AR-01</strain>
    </source>
</reference>
<dbReference type="EMBL" id="JACEIK010003797">
    <property type="protein sequence ID" value="MCD9643156.1"/>
    <property type="molecule type" value="Genomic_DNA"/>
</dbReference>
<evidence type="ECO:0000313" key="2">
    <source>
        <dbReference type="EMBL" id="MCD9643156.1"/>
    </source>
</evidence>
<feature type="region of interest" description="Disordered" evidence="1">
    <location>
        <begin position="73"/>
        <end position="93"/>
    </location>
</feature>
<feature type="region of interest" description="Disordered" evidence="1">
    <location>
        <begin position="105"/>
        <end position="127"/>
    </location>
</feature>
<comment type="caution">
    <text evidence="2">The sequence shown here is derived from an EMBL/GenBank/DDBJ whole genome shotgun (WGS) entry which is preliminary data.</text>
</comment>
<feature type="compositionally biased region" description="Basic residues" evidence="1">
    <location>
        <begin position="76"/>
        <end position="91"/>
    </location>
</feature>
<evidence type="ECO:0000313" key="3">
    <source>
        <dbReference type="Proteomes" id="UP000823775"/>
    </source>
</evidence>